<evidence type="ECO:0000313" key="10">
    <source>
        <dbReference type="EMBL" id="VAX25340.1"/>
    </source>
</evidence>
<evidence type="ECO:0000256" key="8">
    <source>
        <dbReference type="SAM" id="Phobius"/>
    </source>
</evidence>
<proteinExistence type="inferred from homology"/>
<dbReference type="PANTHER" id="PTHR30433">
    <property type="entry name" value="CHEMOTAXIS PROTEIN MOTA"/>
    <property type="match status" value="1"/>
</dbReference>
<dbReference type="GO" id="GO:0005886">
    <property type="term" value="C:plasma membrane"/>
    <property type="evidence" value="ECO:0007669"/>
    <property type="project" value="UniProtKB-SubCell"/>
</dbReference>
<comment type="similarity">
    <text evidence="2">Belongs to the MotA family.</text>
</comment>
<dbReference type="GO" id="GO:0071978">
    <property type="term" value="P:bacterial-type flagellum-dependent swarming motility"/>
    <property type="evidence" value="ECO:0007669"/>
    <property type="project" value="InterPro"/>
</dbReference>
<gene>
    <name evidence="10" type="ORF">MNBD_NITROSPINAE02-679</name>
</gene>
<dbReference type="Pfam" id="PF01618">
    <property type="entry name" value="MotA_ExbB"/>
    <property type="match status" value="1"/>
</dbReference>
<keyword evidence="5 8" id="KW-0812">Transmembrane</keyword>
<name>A0A3B1CRM5_9ZZZZ</name>
<dbReference type="InterPro" id="IPR002898">
    <property type="entry name" value="MotA_ExbB_proton_chnl"/>
</dbReference>
<keyword evidence="7 8" id="KW-0472">Membrane</keyword>
<dbReference type="PANTHER" id="PTHR30433:SF2">
    <property type="entry name" value="MOTILITY PROTEIN A"/>
    <property type="match status" value="1"/>
</dbReference>
<accession>A0A3B1CRM5</accession>
<dbReference type="PROSITE" id="PS01307">
    <property type="entry name" value="MOTA"/>
    <property type="match status" value="1"/>
</dbReference>
<evidence type="ECO:0000256" key="5">
    <source>
        <dbReference type="ARBA" id="ARBA00022692"/>
    </source>
</evidence>
<keyword evidence="10" id="KW-0966">Cell projection</keyword>
<feature type="transmembrane region" description="Helical" evidence="8">
    <location>
        <begin position="27"/>
        <end position="46"/>
    </location>
</feature>
<evidence type="ECO:0000256" key="3">
    <source>
        <dbReference type="ARBA" id="ARBA00022448"/>
    </source>
</evidence>
<sequence length="268" mass="29649">MTTFLGIVSGVGLLFYAIVMQGGVEIFWSVPSLMIVLGGTGAAIFISCPLPKVMRVSTVLIQIFKKEIQQPSWVIKLMVELAFKARQKSLLSLESDINRIDNRFVKLGLEMVIDGQPSSMIRDVLDTELDFVQVRHRSGEHIFRAAARFAPSFGLIGTLIGLVAMLRSIGGDNTASLIGQGMAVALITTFYGAMISNLFFTPIAEKLRSRSEDEMLVNRIIIEGVLLIQGGVNPRIIERKLNSFLPPEMRSAYYDKILKANRRKATQA</sequence>
<dbReference type="GO" id="GO:0006935">
    <property type="term" value="P:chemotaxis"/>
    <property type="evidence" value="ECO:0007669"/>
    <property type="project" value="InterPro"/>
</dbReference>
<evidence type="ECO:0000256" key="2">
    <source>
        <dbReference type="ARBA" id="ARBA00008038"/>
    </source>
</evidence>
<keyword evidence="10" id="KW-0282">Flagellum</keyword>
<evidence type="ECO:0000256" key="7">
    <source>
        <dbReference type="ARBA" id="ARBA00023136"/>
    </source>
</evidence>
<comment type="subcellular location">
    <subcellularLocation>
        <location evidence="1">Cell membrane</location>
        <topology evidence="1">Multi-pass membrane protein</topology>
    </subcellularLocation>
</comment>
<evidence type="ECO:0000256" key="1">
    <source>
        <dbReference type="ARBA" id="ARBA00004651"/>
    </source>
</evidence>
<feature type="transmembrane region" description="Helical" evidence="8">
    <location>
        <begin position="178"/>
        <end position="200"/>
    </location>
</feature>
<evidence type="ECO:0000259" key="9">
    <source>
        <dbReference type="Pfam" id="PF01618"/>
    </source>
</evidence>
<dbReference type="InterPro" id="IPR000540">
    <property type="entry name" value="Flag_MotA_CS"/>
</dbReference>
<organism evidence="10">
    <name type="scientific">hydrothermal vent metagenome</name>
    <dbReference type="NCBI Taxonomy" id="652676"/>
    <lineage>
        <taxon>unclassified sequences</taxon>
        <taxon>metagenomes</taxon>
        <taxon>ecological metagenomes</taxon>
    </lineage>
</organism>
<feature type="domain" description="MotA/TolQ/ExbB proton channel" evidence="9">
    <location>
        <begin position="98"/>
        <end position="215"/>
    </location>
</feature>
<reference evidence="10" key="1">
    <citation type="submission" date="2018-06" db="EMBL/GenBank/DDBJ databases">
        <authorList>
            <person name="Zhirakovskaya E."/>
        </authorList>
    </citation>
    <scope>NUCLEOTIDE SEQUENCE</scope>
</reference>
<dbReference type="EMBL" id="UOGE01000105">
    <property type="protein sequence ID" value="VAX25340.1"/>
    <property type="molecule type" value="Genomic_DNA"/>
</dbReference>
<keyword evidence="4" id="KW-1003">Cell membrane</keyword>
<protein>
    <submittedName>
        <fullName evidence="10">Flagellar motor rotation protein MotA</fullName>
    </submittedName>
</protein>
<keyword evidence="3" id="KW-0813">Transport</keyword>
<feature type="transmembrane region" description="Helical" evidence="8">
    <location>
        <begin position="145"/>
        <end position="166"/>
    </location>
</feature>
<evidence type="ECO:0000256" key="4">
    <source>
        <dbReference type="ARBA" id="ARBA00022475"/>
    </source>
</evidence>
<keyword evidence="10" id="KW-0969">Cilium</keyword>
<dbReference type="InterPro" id="IPR047055">
    <property type="entry name" value="MotA-like"/>
</dbReference>
<evidence type="ECO:0000256" key="6">
    <source>
        <dbReference type="ARBA" id="ARBA00022989"/>
    </source>
</evidence>
<keyword evidence="6 8" id="KW-1133">Transmembrane helix</keyword>
<dbReference type="AlphaFoldDB" id="A0A3B1CRM5"/>